<proteinExistence type="predicted"/>
<name>A0A915DYY8_9BILA</name>
<reference evidence="2" key="1">
    <citation type="submission" date="2022-11" db="UniProtKB">
        <authorList>
            <consortium name="WormBaseParasite"/>
        </authorList>
    </citation>
    <scope>IDENTIFICATION</scope>
</reference>
<protein>
    <submittedName>
        <fullName evidence="2">Uncharacterized protein</fullName>
    </submittedName>
</protein>
<sequence length="67" mass="7370">MRAQAYKSWQLFGSEARSTVCEKEKSVVGDPSRGRNTQFPLKDDFGCLTLKSPSADSLVSSTSPEKE</sequence>
<dbReference type="WBParaSite" id="jg24668">
    <property type="protein sequence ID" value="jg24668"/>
    <property type="gene ID" value="jg24668"/>
</dbReference>
<dbReference type="AlphaFoldDB" id="A0A915DYY8"/>
<organism evidence="1 2">
    <name type="scientific">Ditylenchus dipsaci</name>
    <dbReference type="NCBI Taxonomy" id="166011"/>
    <lineage>
        <taxon>Eukaryota</taxon>
        <taxon>Metazoa</taxon>
        <taxon>Ecdysozoa</taxon>
        <taxon>Nematoda</taxon>
        <taxon>Chromadorea</taxon>
        <taxon>Rhabditida</taxon>
        <taxon>Tylenchina</taxon>
        <taxon>Tylenchomorpha</taxon>
        <taxon>Sphaerularioidea</taxon>
        <taxon>Anguinidae</taxon>
        <taxon>Anguininae</taxon>
        <taxon>Ditylenchus</taxon>
    </lineage>
</organism>
<keyword evidence="1" id="KW-1185">Reference proteome</keyword>
<evidence type="ECO:0000313" key="1">
    <source>
        <dbReference type="Proteomes" id="UP000887574"/>
    </source>
</evidence>
<accession>A0A915DYY8</accession>
<evidence type="ECO:0000313" key="2">
    <source>
        <dbReference type="WBParaSite" id="jg24668"/>
    </source>
</evidence>
<dbReference type="Proteomes" id="UP000887574">
    <property type="component" value="Unplaced"/>
</dbReference>